<organism evidence="2 3">
    <name type="scientific">Microdochium trichocladiopsis</name>
    <dbReference type="NCBI Taxonomy" id="1682393"/>
    <lineage>
        <taxon>Eukaryota</taxon>
        <taxon>Fungi</taxon>
        <taxon>Dikarya</taxon>
        <taxon>Ascomycota</taxon>
        <taxon>Pezizomycotina</taxon>
        <taxon>Sordariomycetes</taxon>
        <taxon>Xylariomycetidae</taxon>
        <taxon>Xylariales</taxon>
        <taxon>Microdochiaceae</taxon>
        <taxon>Microdochium</taxon>
    </lineage>
</organism>
<evidence type="ECO:0000313" key="2">
    <source>
        <dbReference type="EMBL" id="KAH7020878.1"/>
    </source>
</evidence>
<sequence>MTRRDILEEPPAYDTLFDTREQLPNYASIAPRRQESPCYYQPTGAPTATTAAAATTSSSSCASSSFSQHEPRRGSDTSTCSSSSSSSSCSSAADKPEKRKKNKDSSSKKENSFLSKWRADLEEDRARRARRVVHISATEADRIMGLNQKPSPGSREVRWRVYYECQPSSEKRRQQ</sequence>
<dbReference type="GeneID" id="70184751"/>
<dbReference type="Proteomes" id="UP000756346">
    <property type="component" value="Unassembled WGS sequence"/>
</dbReference>
<evidence type="ECO:0000256" key="1">
    <source>
        <dbReference type="SAM" id="MobiDB-lite"/>
    </source>
</evidence>
<protein>
    <submittedName>
        <fullName evidence="2">Uncharacterized protein</fullName>
    </submittedName>
</protein>
<name>A0A9P9BNH4_9PEZI</name>
<feature type="compositionally biased region" description="Low complexity" evidence="1">
    <location>
        <begin position="76"/>
        <end position="93"/>
    </location>
</feature>
<comment type="caution">
    <text evidence="2">The sequence shown here is derived from an EMBL/GenBank/DDBJ whole genome shotgun (WGS) entry which is preliminary data.</text>
</comment>
<dbReference type="RefSeq" id="XP_046007079.1">
    <property type="nucleotide sequence ID" value="XM_046155205.1"/>
</dbReference>
<feature type="compositionally biased region" description="Low complexity" evidence="1">
    <location>
        <begin position="45"/>
        <end position="65"/>
    </location>
</feature>
<dbReference type="EMBL" id="JAGTJQ010000010">
    <property type="protein sequence ID" value="KAH7020878.1"/>
    <property type="molecule type" value="Genomic_DNA"/>
</dbReference>
<dbReference type="AlphaFoldDB" id="A0A9P9BNH4"/>
<feature type="region of interest" description="Disordered" evidence="1">
    <location>
        <begin position="1"/>
        <end position="20"/>
    </location>
</feature>
<feature type="region of interest" description="Disordered" evidence="1">
    <location>
        <begin position="28"/>
        <end position="128"/>
    </location>
</feature>
<dbReference type="OrthoDB" id="10636126at2759"/>
<evidence type="ECO:0000313" key="3">
    <source>
        <dbReference type="Proteomes" id="UP000756346"/>
    </source>
</evidence>
<feature type="compositionally biased region" description="Basic and acidic residues" evidence="1">
    <location>
        <begin position="103"/>
        <end position="126"/>
    </location>
</feature>
<reference evidence="2" key="1">
    <citation type="journal article" date="2021" name="Nat. Commun.">
        <title>Genetic determinants of endophytism in the Arabidopsis root mycobiome.</title>
        <authorList>
            <person name="Mesny F."/>
            <person name="Miyauchi S."/>
            <person name="Thiergart T."/>
            <person name="Pickel B."/>
            <person name="Atanasova L."/>
            <person name="Karlsson M."/>
            <person name="Huettel B."/>
            <person name="Barry K.W."/>
            <person name="Haridas S."/>
            <person name="Chen C."/>
            <person name="Bauer D."/>
            <person name="Andreopoulos W."/>
            <person name="Pangilinan J."/>
            <person name="LaButti K."/>
            <person name="Riley R."/>
            <person name="Lipzen A."/>
            <person name="Clum A."/>
            <person name="Drula E."/>
            <person name="Henrissat B."/>
            <person name="Kohler A."/>
            <person name="Grigoriev I.V."/>
            <person name="Martin F.M."/>
            <person name="Hacquard S."/>
        </authorList>
    </citation>
    <scope>NUCLEOTIDE SEQUENCE</scope>
    <source>
        <strain evidence="2">MPI-CAGE-CH-0230</strain>
    </source>
</reference>
<proteinExistence type="predicted"/>
<accession>A0A9P9BNH4</accession>
<gene>
    <name evidence="2" type="ORF">B0I36DRAFT_333337</name>
</gene>
<keyword evidence="3" id="KW-1185">Reference proteome</keyword>